<gene>
    <name evidence="8" type="ORF">STAS_05731</name>
</gene>
<evidence type="ECO:0000256" key="1">
    <source>
        <dbReference type="ARBA" id="ARBA00004496"/>
    </source>
</evidence>
<dbReference type="PANTHER" id="PTHR33347:SF31">
    <property type="entry name" value="PROTEIN SOB FIVE-LIKE 1"/>
    <property type="match status" value="1"/>
</dbReference>
<comment type="similarity">
    <text evidence="6">Belongs to the SOFL plant protein family.</text>
</comment>
<keyword evidence="2" id="KW-0963">Cytoplasm</keyword>
<evidence type="ECO:0000256" key="7">
    <source>
        <dbReference type="SAM" id="MobiDB-lite"/>
    </source>
</evidence>
<evidence type="ECO:0000256" key="2">
    <source>
        <dbReference type="ARBA" id="ARBA00022490"/>
    </source>
</evidence>
<feature type="compositionally biased region" description="Acidic residues" evidence="7">
    <location>
        <begin position="33"/>
        <end position="45"/>
    </location>
</feature>
<dbReference type="GO" id="GO:0005737">
    <property type="term" value="C:cytoplasm"/>
    <property type="evidence" value="ECO:0007669"/>
    <property type="project" value="UniProtKB-SubCell"/>
</dbReference>
<name>A0A5A7PAB4_STRAF</name>
<dbReference type="Proteomes" id="UP000325081">
    <property type="component" value="Unassembled WGS sequence"/>
</dbReference>
<sequence length="123" mass="13512">MDSSKTKILDGDEECSSSESGWTMYIASSPDIDNADNLEEEEEADVSLGKQGCKKDDDDVDSDDDMASDASSGPIDQNRHLYKNGASAVGHAGKKDEKRKSATDEKKYEKQKKHHERNGKGDK</sequence>
<organism evidence="8 9">
    <name type="scientific">Striga asiatica</name>
    <name type="common">Asiatic witchweed</name>
    <name type="synonym">Buchnera asiatica</name>
    <dbReference type="NCBI Taxonomy" id="4170"/>
    <lineage>
        <taxon>Eukaryota</taxon>
        <taxon>Viridiplantae</taxon>
        <taxon>Streptophyta</taxon>
        <taxon>Embryophyta</taxon>
        <taxon>Tracheophyta</taxon>
        <taxon>Spermatophyta</taxon>
        <taxon>Magnoliopsida</taxon>
        <taxon>eudicotyledons</taxon>
        <taxon>Gunneridae</taxon>
        <taxon>Pentapetalae</taxon>
        <taxon>asterids</taxon>
        <taxon>lamiids</taxon>
        <taxon>Lamiales</taxon>
        <taxon>Orobanchaceae</taxon>
        <taxon>Buchnereae</taxon>
        <taxon>Striga</taxon>
    </lineage>
</organism>
<evidence type="ECO:0000313" key="9">
    <source>
        <dbReference type="Proteomes" id="UP000325081"/>
    </source>
</evidence>
<accession>A0A5A7PAB4</accession>
<dbReference type="GO" id="GO:0009691">
    <property type="term" value="P:cytokinin biosynthetic process"/>
    <property type="evidence" value="ECO:0007669"/>
    <property type="project" value="UniProtKB-KW"/>
</dbReference>
<dbReference type="GO" id="GO:0009736">
    <property type="term" value="P:cytokinin-activated signaling pathway"/>
    <property type="evidence" value="ECO:0007669"/>
    <property type="project" value="UniProtKB-KW"/>
</dbReference>
<evidence type="ECO:0000256" key="6">
    <source>
        <dbReference type="ARBA" id="ARBA00024199"/>
    </source>
</evidence>
<feature type="compositionally biased region" description="Basic and acidic residues" evidence="7">
    <location>
        <begin position="1"/>
        <end position="10"/>
    </location>
</feature>
<protein>
    <submittedName>
        <fullName evidence="8">Suppressor of phytochrome b 5</fullName>
    </submittedName>
</protein>
<evidence type="ECO:0000256" key="5">
    <source>
        <dbReference type="ARBA" id="ARBA00023242"/>
    </source>
</evidence>
<proteinExistence type="inferred from homology"/>
<keyword evidence="3" id="KW-0203">Cytokinin biosynthesis</keyword>
<evidence type="ECO:0000313" key="8">
    <source>
        <dbReference type="EMBL" id="GER29823.1"/>
    </source>
</evidence>
<evidence type="ECO:0000256" key="3">
    <source>
        <dbReference type="ARBA" id="ARBA00022712"/>
    </source>
</evidence>
<dbReference type="EMBL" id="BKCP01004294">
    <property type="protein sequence ID" value="GER29823.1"/>
    <property type="molecule type" value="Genomic_DNA"/>
</dbReference>
<evidence type="ECO:0000256" key="4">
    <source>
        <dbReference type="ARBA" id="ARBA00022864"/>
    </source>
</evidence>
<dbReference type="AlphaFoldDB" id="A0A5A7PAB4"/>
<feature type="region of interest" description="Disordered" evidence="7">
    <location>
        <begin position="1"/>
        <end position="123"/>
    </location>
</feature>
<keyword evidence="9" id="KW-1185">Reference proteome</keyword>
<keyword evidence="4" id="KW-0932">Cytokinin signaling pathway</keyword>
<comment type="subcellular location">
    <subcellularLocation>
        <location evidence="1">Cytoplasm</location>
    </subcellularLocation>
</comment>
<feature type="compositionally biased region" description="Acidic residues" evidence="7">
    <location>
        <begin position="58"/>
        <end position="67"/>
    </location>
</feature>
<dbReference type="PANTHER" id="PTHR33347">
    <property type="entry name" value="OSJNBA0091C07.3 PROTEIN"/>
    <property type="match status" value="1"/>
</dbReference>
<dbReference type="InterPro" id="IPR044670">
    <property type="entry name" value="SOFL"/>
</dbReference>
<feature type="compositionally biased region" description="Basic and acidic residues" evidence="7">
    <location>
        <begin position="93"/>
        <end position="108"/>
    </location>
</feature>
<reference evidence="9" key="1">
    <citation type="journal article" date="2019" name="Curr. Biol.">
        <title>Genome Sequence of Striga asiatica Provides Insight into the Evolution of Plant Parasitism.</title>
        <authorList>
            <person name="Yoshida S."/>
            <person name="Kim S."/>
            <person name="Wafula E.K."/>
            <person name="Tanskanen J."/>
            <person name="Kim Y.M."/>
            <person name="Honaas L."/>
            <person name="Yang Z."/>
            <person name="Spallek T."/>
            <person name="Conn C.E."/>
            <person name="Ichihashi Y."/>
            <person name="Cheong K."/>
            <person name="Cui S."/>
            <person name="Der J.P."/>
            <person name="Gundlach H."/>
            <person name="Jiao Y."/>
            <person name="Hori C."/>
            <person name="Ishida J.K."/>
            <person name="Kasahara H."/>
            <person name="Kiba T."/>
            <person name="Kim M.S."/>
            <person name="Koo N."/>
            <person name="Laohavisit A."/>
            <person name="Lee Y.H."/>
            <person name="Lumba S."/>
            <person name="McCourt P."/>
            <person name="Mortimer J.C."/>
            <person name="Mutuku J.M."/>
            <person name="Nomura T."/>
            <person name="Sasaki-Sekimoto Y."/>
            <person name="Seto Y."/>
            <person name="Wang Y."/>
            <person name="Wakatake T."/>
            <person name="Sakakibara H."/>
            <person name="Demura T."/>
            <person name="Yamaguchi S."/>
            <person name="Yoneyama K."/>
            <person name="Manabe R.I."/>
            <person name="Nelson D.C."/>
            <person name="Schulman A.H."/>
            <person name="Timko M.P."/>
            <person name="dePamphilis C.W."/>
            <person name="Choi D."/>
            <person name="Shirasu K."/>
        </authorList>
    </citation>
    <scope>NUCLEOTIDE SEQUENCE [LARGE SCALE GENOMIC DNA]</scope>
    <source>
        <strain evidence="9">cv. UVA1</strain>
    </source>
</reference>
<comment type="caution">
    <text evidence="8">The sequence shown here is derived from an EMBL/GenBank/DDBJ whole genome shotgun (WGS) entry which is preliminary data.</text>
</comment>
<keyword evidence="5" id="KW-0539">Nucleus</keyword>